<dbReference type="NCBIfam" id="NF005985">
    <property type="entry name" value="PRK08088.1"/>
    <property type="match status" value="1"/>
</dbReference>
<reference evidence="7" key="1">
    <citation type="submission" date="2022-01" db="EMBL/GenBank/DDBJ databases">
        <title>Whole genome-based taxonomy of the Shewanellaceae.</title>
        <authorList>
            <person name="Martin-Rodriguez A.J."/>
        </authorList>
    </citation>
    <scope>NUCLEOTIDE SEQUENCE</scope>
    <source>
        <strain evidence="7">DSM 23803</strain>
    </source>
</reference>
<protein>
    <submittedName>
        <fullName evidence="7">4-aminobutyrate--2-oxoglutarate transaminase</fullName>
        <ecNumber evidence="7">2.6.1.19</ecNumber>
    </submittedName>
</protein>
<dbReference type="GO" id="GO:0034386">
    <property type="term" value="F:4-aminobutyrate:2-oxoglutarate transaminase activity"/>
    <property type="evidence" value="ECO:0007669"/>
    <property type="project" value="UniProtKB-EC"/>
</dbReference>
<evidence type="ECO:0000256" key="4">
    <source>
        <dbReference type="ARBA" id="ARBA00022679"/>
    </source>
</evidence>
<dbReference type="InterPro" id="IPR015422">
    <property type="entry name" value="PyrdxlP-dep_Trfase_small"/>
</dbReference>
<dbReference type="InterPro" id="IPR049704">
    <property type="entry name" value="Aminotrans_3_PPA_site"/>
</dbReference>
<comment type="cofactor">
    <cofactor evidence="1">
        <name>pyridoxal 5'-phosphate</name>
        <dbReference type="ChEBI" id="CHEBI:597326"/>
    </cofactor>
</comment>
<name>A0A9X1Z575_9GAMM</name>
<dbReference type="CDD" id="cd00610">
    <property type="entry name" value="OAT_like"/>
    <property type="match status" value="1"/>
</dbReference>
<keyword evidence="3 7" id="KW-0032">Aminotransferase</keyword>
<comment type="similarity">
    <text evidence="2 6">Belongs to the class-III pyridoxal-phosphate-dependent aminotransferase family.</text>
</comment>
<dbReference type="RefSeq" id="WP_188925776.1">
    <property type="nucleotide sequence ID" value="NZ_BMQI01000031.1"/>
</dbReference>
<proteinExistence type="inferred from homology"/>
<dbReference type="Pfam" id="PF00202">
    <property type="entry name" value="Aminotran_3"/>
    <property type="match status" value="1"/>
</dbReference>
<dbReference type="Proteomes" id="UP001139408">
    <property type="component" value="Unassembled WGS sequence"/>
</dbReference>
<evidence type="ECO:0000313" key="8">
    <source>
        <dbReference type="Proteomes" id="UP001139408"/>
    </source>
</evidence>
<dbReference type="InterPro" id="IPR005814">
    <property type="entry name" value="Aminotrans_3"/>
</dbReference>
<keyword evidence="4 7" id="KW-0808">Transferase</keyword>
<dbReference type="PANTHER" id="PTHR11986:SF58">
    <property type="entry name" value="LEUCINE_METHIONINE RACEMASE"/>
    <property type="match status" value="1"/>
</dbReference>
<comment type="caution">
    <text evidence="7">The sequence shown here is derived from an EMBL/GenBank/DDBJ whole genome shotgun (WGS) entry which is preliminary data.</text>
</comment>
<dbReference type="PIRSF" id="PIRSF000521">
    <property type="entry name" value="Transaminase_4ab_Lys_Orn"/>
    <property type="match status" value="1"/>
</dbReference>
<dbReference type="InterPro" id="IPR015421">
    <property type="entry name" value="PyrdxlP-dep_Trfase_major"/>
</dbReference>
<evidence type="ECO:0000256" key="3">
    <source>
        <dbReference type="ARBA" id="ARBA00022576"/>
    </source>
</evidence>
<dbReference type="InterPro" id="IPR004632">
    <property type="entry name" value="4NH2But_aminotransferase_bac"/>
</dbReference>
<dbReference type="GO" id="GO:0042802">
    <property type="term" value="F:identical protein binding"/>
    <property type="evidence" value="ECO:0007669"/>
    <property type="project" value="TreeGrafter"/>
</dbReference>
<dbReference type="Gene3D" id="3.90.1150.10">
    <property type="entry name" value="Aspartate Aminotransferase, domain 1"/>
    <property type="match status" value="1"/>
</dbReference>
<dbReference type="InterPro" id="IPR015424">
    <property type="entry name" value="PyrdxlP-dep_Trfase"/>
</dbReference>
<dbReference type="PANTHER" id="PTHR11986">
    <property type="entry name" value="AMINOTRANSFERASE CLASS III"/>
    <property type="match status" value="1"/>
</dbReference>
<dbReference type="GO" id="GO:0009448">
    <property type="term" value="P:gamma-aminobutyric acid metabolic process"/>
    <property type="evidence" value="ECO:0007669"/>
    <property type="project" value="InterPro"/>
</dbReference>
<evidence type="ECO:0000256" key="2">
    <source>
        <dbReference type="ARBA" id="ARBA00008954"/>
    </source>
</evidence>
<dbReference type="InterPro" id="IPR050103">
    <property type="entry name" value="Class-III_PLP-dep_AT"/>
</dbReference>
<evidence type="ECO:0000256" key="5">
    <source>
        <dbReference type="ARBA" id="ARBA00022898"/>
    </source>
</evidence>
<evidence type="ECO:0000256" key="6">
    <source>
        <dbReference type="RuleBase" id="RU003560"/>
    </source>
</evidence>
<keyword evidence="8" id="KW-1185">Reference proteome</keyword>
<dbReference type="EMBL" id="JAKILJ010000033">
    <property type="protein sequence ID" value="MCL1106396.1"/>
    <property type="molecule type" value="Genomic_DNA"/>
</dbReference>
<dbReference type="GO" id="GO:0030170">
    <property type="term" value="F:pyridoxal phosphate binding"/>
    <property type="evidence" value="ECO:0007669"/>
    <property type="project" value="InterPro"/>
</dbReference>
<gene>
    <name evidence="7" type="primary">gabT</name>
    <name evidence="7" type="ORF">L2749_14205</name>
</gene>
<dbReference type="Gene3D" id="3.40.640.10">
    <property type="entry name" value="Type I PLP-dependent aspartate aminotransferase-like (Major domain)"/>
    <property type="match status" value="1"/>
</dbReference>
<dbReference type="AlphaFoldDB" id="A0A9X1Z575"/>
<accession>A0A9X1Z575</accession>
<dbReference type="NCBIfam" id="TIGR00700">
    <property type="entry name" value="GABAtrnsam"/>
    <property type="match status" value="1"/>
</dbReference>
<evidence type="ECO:0000256" key="1">
    <source>
        <dbReference type="ARBA" id="ARBA00001933"/>
    </source>
</evidence>
<dbReference type="FunFam" id="3.40.640.10:FF:000013">
    <property type="entry name" value="4-aminobutyrate aminotransferase"/>
    <property type="match status" value="1"/>
</dbReference>
<organism evidence="7 8">
    <name type="scientific">Shewanella algicola</name>
    <dbReference type="NCBI Taxonomy" id="640633"/>
    <lineage>
        <taxon>Bacteria</taxon>
        <taxon>Pseudomonadati</taxon>
        <taxon>Pseudomonadota</taxon>
        <taxon>Gammaproteobacteria</taxon>
        <taxon>Alteromonadales</taxon>
        <taxon>Shewanellaceae</taxon>
        <taxon>Shewanella</taxon>
    </lineage>
</organism>
<sequence length="426" mass="45111">MTKTNNGLMARRQAAVAQGVGQIHPIFTERAENATVWDVEGREYIDFAGGIAVLNTGHLHPKVKAAVAAQLDAFSHTCFMVLGYENYIEVCEKLNHLVPGDFAKKTALFTSGSEAVENAVKVARAYTKRAGVIAFTSGYHGRTMAALALTGKVAPYSKGMGLMSANVFRAEFPCEMHGVSEDDAIESIERIFKNDAEPADIAAIILEPVQGEGGFYAATPSFMKRLRELCDNHGIVLIADEVQTGAGRTGTFFAMEQMDVAADITTFAKSIAGGFPLSGITGKADIMDAVTAGGLGGTYGGSPLACAAALAVIEVFEEEQLLTRANDVGNKLKTALTDMQAKYPQIADVRGLGAMIAIELMEDGVPAPQYSAKILAEARNRGLILLSCGTYGNVIRVLVPLTAPDAQIDAGLAIMDSTFQAVFSEV</sequence>
<dbReference type="SUPFAM" id="SSF53383">
    <property type="entry name" value="PLP-dependent transferases"/>
    <property type="match status" value="1"/>
</dbReference>
<dbReference type="PROSITE" id="PS00600">
    <property type="entry name" value="AA_TRANSFER_CLASS_3"/>
    <property type="match status" value="1"/>
</dbReference>
<evidence type="ECO:0000313" key="7">
    <source>
        <dbReference type="EMBL" id="MCL1106396.1"/>
    </source>
</evidence>
<keyword evidence="5 6" id="KW-0663">Pyridoxal phosphate</keyword>
<dbReference type="EC" id="2.6.1.19" evidence="7"/>